<dbReference type="InterPro" id="IPR001845">
    <property type="entry name" value="HTH_ArsR_DNA-bd_dom"/>
</dbReference>
<dbReference type="PANTHER" id="PTHR43132:SF8">
    <property type="entry name" value="HTH-TYPE TRANSCRIPTIONAL REGULATOR KMTR"/>
    <property type="match status" value="1"/>
</dbReference>
<dbReference type="SMART" id="SM00418">
    <property type="entry name" value="HTH_ARSR"/>
    <property type="match status" value="1"/>
</dbReference>
<dbReference type="InterPro" id="IPR051011">
    <property type="entry name" value="Metal_resp_trans_reg"/>
</dbReference>
<dbReference type="Gene3D" id="1.10.10.10">
    <property type="entry name" value="Winged helix-like DNA-binding domain superfamily/Winged helix DNA-binding domain"/>
    <property type="match status" value="1"/>
</dbReference>
<dbReference type="SUPFAM" id="SSF46785">
    <property type="entry name" value="Winged helix' DNA-binding domain"/>
    <property type="match status" value="1"/>
</dbReference>
<dbReference type="Pfam" id="PF12840">
    <property type="entry name" value="HTH_20"/>
    <property type="match status" value="1"/>
</dbReference>
<evidence type="ECO:0000256" key="1">
    <source>
        <dbReference type="ARBA" id="ARBA00023015"/>
    </source>
</evidence>
<dbReference type="InterPro" id="IPR011991">
    <property type="entry name" value="ArsR-like_HTH"/>
</dbReference>
<dbReference type="GO" id="GO:0003700">
    <property type="term" value="F:DNA-binding transcription factor activity"/>
    <property type="evidence" value="ECO:0007669"/>
    <property type="project" value="InterPro"/>
</dbReference>
<feature type="domain" description="HTH arsR-type" evidence="4">
    <location>
        <begin position="248"/>
        <end position="343"/>
    </location>
</feature>
<evidence type="ECO:0000313" key="5">
    <source>
        <dbReference type="EMBL" id="GII24652.1"/>
    </source>
</evidence>
<proteinExistence type="predicted"/>
<dbReference type="PANTHER" id="PTHR43132">
    <property type="entry name" value="ARSENICAL RESISTANCE OPERON REPRESSOR ARSR-RELATED"/>
    <property type="match status" value="1"/>
</dbReference>
<dbReference type="CDD" id="cd00090">
    <property type="entry name" value="HTH_ARSR"/>
    <property type="match status" value="1"/>
</dbReference>
<dbReference type="PROSITE" id="PS50987">
    <property type="entry name" value="HTH_ARSR_2"/>
    <property type="match status" value="1"/>
</dbReference>
<dbReference type="InterPro" id="IPR036390">
    <property type="entry name" value="WH_DNA-bd_sf"/>
</dbReference>
<gene>
    <name evidence="5" type="ORF">Pme01_42490</name>
</gene>
<dbReference type="GO" id="GO:0003677">
    <property type="term" value="F:DNA binding"/>
    <property type="evidence" value="ECO:0007669"/>
    <property type="project" value="UniProtKB-KW"/>
</dbReference>
<keyword evidence="3" id="KW-0804">Transcription</keyword>
<evidence type="ECO:0000256" key="3">
    <source>
        <dbReference type="ARBA" id="ARBA00023163"/>
    </source>
</evidence>
<name>A0A8J3X1Q2_9ACTN</name>
<reference evidence="5" key="1">
    <citation type="submission" date="2021-01" db="EMBL/GenBank/DDBJ databases">
        <title>Whole genome shotgun sequence of Planosporangium mesophilum NBRC 109066.</title>
        <authorList>
            <person name="Komaki H."/>
            <person name="Tamura T."/>
        </authorList>
    </citation>
    <scope>NUCLEOTIDE SEQUENCE</scope>
    <source>
        <strain evidence="5">NBRC 109066</strain>
    </source>
</reference>
<accession>A0A8J3X1Q2</accession>
<dbReference type="EMBL" id="BOON01000040">
    <property type="protein sequence ID" value="GII24652.1"/>
    <property type="molecule type" value="Genomic_DNA"/>
</dbReference>
<organism evidence="5 6">
    <name type="scientific">Planosporangium mesophilum</name>
    <dbReference type="NCBI Taxonomy" id="689768"/>
    <lineage>
        <taxon>Bacteria</taxon>
        <taxon>Bacillati</taxon>
        <taxon>Actinomycetota</taxon>
        <taxon>Actinomycetes</taxon>
        <taxon>Micromonosporales</taxon>
        <taxon>Micromonosporaceae</taxon>
        <taxon>Planosporangium</taxon>
    </lineage>
</organism>
<dbReference type="InterPro" id="IPR036388">
    <property type="entry name" value="WH-like_DNA-bd_sf"/>
</dbReference>
<keyword evidence="2" id="KW-0238">DNA-binding</keyword>
<keyword evidence="1" id="KW-0805">Transcription regulation</keyword>
<evidence type="ECO:0000313" key="6">
    <source>
        <dbReference type="Proteomes" id="UP000599074"/>
    </source>
</evidence>
<dbReference type="Proteomes" id="UP000599074">
    <property type="component" value="Unassembled WGS sequence"/>
</dbReference>
<dbReference type="AlphaFoldDB" id="A0A8J3X1Q2"/>
<evidence type="ECO:0000259" key="4">
    <source>
        <dbReference type="PROSITE" id="PS50987"/>
    </source>
</evidence>
<keyword evidence="6" id="KW-1185">Reference proteome</keyword>
<comment type="caution">
    <text evidence="5">The sequence shown here is derived from an EMBL/GenBank/DDBJ whole genome shotgun (WGS) entry which is preliminary data.</text>
</comment>
<sequence length="346" mass="37156">MLRIHVTGDDLARTRIAFTPDPMWELVLSLHQFLQPSAKIVFGPWRRAAADAISRGGATGAVQMLASLAPARSRYFPDFLTPSGSPQTLQDGLEAVRATPVSQLRAELGRFDLVRPGPGPSPSWIGALASGDPEAMTRLGKALGAYFDLALAPYQAEISACFHTDRALRTRALAAGGVEALLASLWPSVRWQPPVLEVNYPYDHELHLNGRGLLLVPSLFCHQFPITLADEDLPPVLVYPISPDPRWLTTDPGAPPGRALAALLGETKAAILEEIATRGERTTTELARRVRASAPTVSYHTRTLREAGIIVTLRTANLAVHSLTPLGISLLSNGRAYPGAGPAPES</sequence>
<protein>
    <submittedName>
        <fullName evidence="5">Transcriptional regulator</fullName>
    </submittedName>
</protein>
<evidence type="ECO:0000256" key="2">
    <source>
        <dbReference type="ARBA" id="ARBA00023125"/>
    </source>
</evidence>